<dbReference type="EMBL" id="QMFY01000001">
    <property type="protein sequence ID" value="RAW02599.1"/>
    <property type="molecule type" value="Genomic_DNA"/>
</dbReference>
<keyword evidence="3" id="KW-0813">Transport</keyword>
<dbReference type="PANTHER" id="PTHR42751:SF3">
    <property type="entry name" value="SODIUM_GLUTAMATE SYMPORTER"/>
    <property type="match status" value="1"/>
</dbReference>
<dbReference type="GO" id="GO:1902600">
    <property type="term" value="P:proton transmembrane transport"/>
    <property type="evidence" value="ECO:0007669"/>
    <property type="project" value="InterPro"/>
</dbReference>
<accession>A0A364Y8B9</accession>
<dbReference type="PANTHER" id="PTHR42751">
    <property type="entry name" value="SODIUM/HYDROGEN EXCHANGER FAMILY/TRKA DOMAIN PROTEIN"/>
    <property type="match status" value="1"/>
</dbReference>
<feature type="transmembrane region" description="Helical" evidence="7">
    <location>
        <begin position="40"/>
        <end position="60"/>
    </location>
</feature>
<dbReference type="GO" id="GO:0015297">
    <property type="term" value="F:antiporter activity"/>
    <property type="evidence" value="ECO:0007669"/>
    <property type="project" value="InterPro"/>
</dbReference>
<feature type="transmembrane region" description="Helical" evidence="7">
    <location>
        <begin position="72"/>
        <end position="92"/>
    </location>
</feature>
<keyword evidence="4 7" id="KW-0812">Transmembrane</keyword>
<evidence type="ECO:0000256" key="1">
    <source>
        <dbReference type="ARBA" id="ARBA00004141"/>
    </source>
</evidence>
<feature type="transmembrane region" description="Helical" evidence="7">
    <location>
        <begin position="281"/>
        <end position="305"/>
    </location>
</feature>
<proteinExistence type="inferred from homology"/>
<evidence type="ECO:0000256" key="3">
    <source>
        <dbReference type="ARBA" id="ARBA00022448"/>
    </source>
</evidence>
<dbReference type="Pfam" id="PF00999">
    <property type="entry name" value="Na_H_Exchanger"/>
    <property type="match status" value="1"/>
</dbReference>
<feature type="domain" description="Cation/H+ exchanger transmembrane" evidence="8">
    <location>
        <begin position="3"/>
        <end position="365"/>
    </location>
</feature>
<comment type="caution">
    <text evidence="9">The sequence shown here is derived from an EMBL/GenBank/DDBJ whole genome shotgun (WGS) entry which is preliminary data.</text>
</comment>
<keyword evidence="5 7" id="KW-1133">Transmembrane helix</keyword>
<keyword evidence="6 7" id="KW-0472">Membrane</keyword>
<dbReference type="AlphaFoldDB" id="A0A364Y8B9"/>
<feature type="transmembrane region" description="Helical" evidence="7">
    <location>
        <begin position="167"/>
        <end position="186"/>
    </location>
</feature>
<name>A0A364Y8B9_9BACT</name>
<dbReference type="InterPro" id="IPR038770">
    <property type="entry name" value="Na+/solute_symporter_sf"/>
</dbReference>
<evidence type="ECO:0000313" key="10">
    <source>
        <dbReference type="Proteomes" id="UP000251889"/>
    </source>
</evidence>
<gene>
    <name evidence="9" type="ORF">DQQ10_00335</name>
</gene>
<comment type="subcellular location">
    <subcellularLocation>
        <location evidence="1">Membrane</location>
        <topology evidence="1">Multi-pass membrane protein</topology>
    </subcellularLocation>
</comment>
<reference evidence="9 10" key="1">
    <citation type="submission" date="2018-06" db="EMBL/GenBank/DDBJ databases">
        <title>Chryseolinea flavus sp. nov., a member of the phylum Bacteroidetes isolated from soil.</title>
        <authorList>
            <person name="Li Y."/>
            <person name="Wang J."/>
        </authorList>
    </citation>
    <scope>NUCLEOTIDE SEQUENCE [LARGE SCALE GENOMIC DNA]</scope>
    <source>
        <strain evidence="9 10">SDU1-6</strain>
    </source>
</reference>
<dbReference type="Proteomes" id="UP000251889">
    <property type="component" value="Unassembled WGS sequence"/>
</dbReference>
<dbReference type="Gene3D" id="1.20.1530.20">
    <property type="match status" value="1"/>
</dbReference>
<feature type="transmembrane region" description="Helical" evidence="7">
    <location>
        <begin position="342"/>
        <end position="365"/>
    </location>
</feature>
<feature type="transmembrane region" description="Helical" evidence="7">
    <location>
        <begin position="135"/>
        <end position="155"/>
    </location>
</feature>
<evidence type="ECO:0000256" key="5">
    <source>
        <dbReference type="ARBA" id="ARBA00022989"/>
    </source>
</evidence>
<dbReference type="InterPro" id="IPR006153">
    <property type="entry name" value="Cation/H_exchanger_TM"/>
</dbReference>
<feature type="transmembrane region" description="Helical" evidence="7">
    <location>
        <begin position="104"/>
        <end position="123"/>
    </location>
</feature>
<evidence type="ECO:0000256" key="2">
    <source>
        <dbReference type="ARBA" id="ARBA00005551"/>
    </source>
</evidence>
<sequence length="416" mass="46087">MLLSILLLSWLLKRFRQPYFSAYIIAGILLGPHGLKLFTDVTTIAQIGSFGLIIQMFFIGAEIEIPALVKNLNTSAIGVFVQLILSFIFIAVIGHQLDWSTEQIVLFSFIISLSSSAIILEYLHKNGQINSRLGNLTTGILILQDFLIVPMIMILNFLTNGDVNTGQLVLGLVVTVVFILLLRMLVLKRKLFPTGVINFQPDHEMQVFIGLLMCFGFAWITSLLNLSAAMGAMFAGVIISQNQSMKWLDHTLVPFRVFFLSLFFFSIGLQLDWGFVMEHIALITTLVILIFGINSLINACVFRLFKETWKNSVYAGALLSQIGEFSLVLCTVAKSLGLVDDFSFQLTLAVISVTMLLSSGWISIIRNALFRAPESTGPGNVYAPRKPETGIVTDEDKRLITSKVSTRSHSGSHPSI</sequence>
<feature type="transmembrane region" description="Helical" evidence="7">
    <location>
        <begin position="251"/>
        <end position="269"/>
    </location>
</feature>
<organism evidence="9 10">
    <name type="scientific">Pseudochryseolinea flava</name>
    <dbReference type="NCBI Taxonomy" id="2059302"/>
    <lineage>
        <taxon>Bacteria</taxon>
        <taxon>Pseudomonadati</taxon>
        <taxon>Bacteroidota</taxon>
        <taxon>Cytophagia</taxon>
        <taxon>Cytophagales</taxon>
        <taxon>Fulvivirgaceae</taxon>
        <taxon>Pseudochryseolinea</taxon>
    </lineage>
</organism>
<evidence type="ECO:0000313" key="9">
    <source>
        <dbReference type="EMBL" id="RAW02599.1"/>
    </source>
</evidence>
<comment type="similarity">
    <text evidence="2">Belongs to the monovalent cation:proton antiporter 2 (CPA2) transporter (TC 2.A.37) family.</text>
</comment>
<feature type="transmembrane region" description="Helical" evidence="7">
    <location>
        <begin position="207"/>
        <end position="239"/>
    </location>
</feature>
<evidence type="ECO:0000259" key="8">
    <source>
        <dbReference type="Pfam" id="PF00999"/>
    </source>
</evidence>
<evidence type="ECO:0000256" key="7">
    <source>
        <dbReference type="SAM" id="Phobius"/>
    </source>
</evidence>
<dbReference type="GO" id="GO:0016020">
    <property type="term" value="C:membrane"/>
    <property type="evidence" value="ECO:0007669"/>
    <property type="project" value="UniProtKB-SubCell"/>
</dbReference>
<evidence type="ECO:0000256" key="4">
    <source>
        <dbReference type="ARBA" id="ARBA00022692"/>
    </source>
</evidence>
<keyword evidence="10" id="KW-1185">Reference proteome</keyword>
<protein>
    <submittedName>
        <fullName evidence="9">Cation:proton antiporter</fullName>
    </submittedName>
</protein>
<evidence type="ECO:0000256" key="6">
    <source>
        <dbReference type="ARBA" id="ARBA00023136"/>
    </source>
</evidence>